<evidence type="ECO:0000313" key="3">
    <source>
        <dbReference type="Proteomes" id="UP000215377"/>
    </source>
</evidence>
<evidence type="ECO:0000313" key="2">
    <source>
        <dbReference type="EMBL" id="OWU72597.1"/>
    </source>
</evidence>
<name>A0A225NGH8_9RHOB</name>
<organism evidence="2 3">
    <name type="scientific">Marinibacterium profundimaris</name>
    <dbReference type="NCBI Taxonomy" id="1679460"/>
    <lineage>
        <taxon>Bacteria</taxon>
        <taxon>Pseudomonadati</taxon>
        <taxon>Pseudomonadota</taxon>
        <taxon>Alphaproteobacteria</taxon>
        <taxon>Rhodobacterales</taxon>
        <taxon>Paracoccaceae</taxon>
        <taxon>Marinibacterium</taxon>
    </lineage>
</organism>
<gene>
    <name evidence="2" type="ORF">ATO3_16120</name>
</gene>
<accession>A0A225NGH8</accession>
<dbReference type="AlphaFoldDB" id="A0A225NGH8"/>
<evidence type="ECO:0008006" key="4">
    <source>
        <dbReference type="Google" id="ProtNLM"/>
    </source>
</evidence>
<keyword evidence="1" id="KW-0812">Transmembrane</keyword>
<feature type="transmembrane region" description="Helical" evidence="1">
    <location>
        <begin position="43"/>
        <end position="64"/>
    </location>
</feature>
<dbReference type="InterPro" id="IPR019201">
    <property type="entry name" value="DUF2065"/>
</dbReference>
<comment type="caution">
    <text evidence="2">The sequence shown here is derived from an EMBL/GenBank/DDBJ whole genome shotgun (WGS) entry which is preliminary data.</text>
</comment>
<keyword evidence="1" id="KW-1133">Transmembrane helix</keyword>
<keyword evidence="3" id="KW-1185">Reference proteome</keyword>
<proteinExistence type="predicted"/>
<evidence type="ECO:0000256" key="1">
    <source>
        <dbReference type="SAM" id="Phobius"/>
    </source>
</evidence>
<sequence length="74" mass="8074">MIATALLAMGLVLVTEGLAWWLAPSLVERLLEMMRNLPLQARRQLGLLAVVSGLILLWTAHWLGAQILGGTPLM</sequence>
<protein>
    <recommendedName>
        <fullName evidence="4">DUF2065 domain-containing protein</fullName>
    </recommendedName>
</protein>
<dbReference type="RefSeq" id="WP_408630820.1">
    <property type="nucleotide sequence ID" value="NZ_AQQR01000006.1"/>
</dbReference>
<keyword evidence="1" id="KW-0472">Membrane</keyword>
<dbReference type="Proteomes" id="UP000215377">
    <property type="component" value="Unassembled WGS sequence"/>
</dbReference>
<dbReference type="Pfam" id="PF09838">
    <property type="entry name" value="DUF2065"/>
    <property type="match status" value="1"/>
</dbReference>
<dbReference type="EMBL" id="AQQR01000006">
    <property type="protein sequence ID" value="OWU72597.1"/>
    <property type="molecule type" value="Genomic_DNA"/>
</dbReference>
<reference evidence="2 3" key="1">
    <citation type="submission" date="2013-04" db="EMBL/GenBank/DDBJ databases">
        <title>Oceanicola sp. 22II1-22F33 Genome Sequencing.</title>
        <authorList>
            <person name="Lai Q."/>
            <person name="Li G."/>
            <person name="Shao Z."/>
        </authorList>
    </citation>
    <scope>NUCLEOTIDE SEQUENCE [LARGE SCALE GENOMIC DNA]</scope>
    <source>
        <strain evidence="2 3">22II1-22F33</strain>
    </source>
</reference>